<dbReference type="GO" id="GO:1990904">
    <property type="term" value="C:ribonucleoprotein complex"/>
    <property type="evidence" value="ECO:0007669"/>
    <property type="project" value="UniProtKB-KW"/>
</dbReference>
<keyword evidence="7" id="KW-0687">Ribonucleoprotein</keyword>
<organism evidence="9 10">
    <name type="scientific">Orbilia oligospora</name>
    <name type="common">Nematode-trapping fungus</name>
    <name type="synonym">Arthrobotrys oligospora</name>
    <dbReference type="NCBI Taxonomy" id="2813651"/>
    <lineage>
        <taxon>Eukaryota</taxon>
        <taxon>Fungi</taxon>
        <taxon>Dikarya</taxon>
        <taxon>Ascomycota</taxon>
        <taxon>Pezizomycotina</taxon>
        <taxon>Orbiliomycetes</taxon>
        <taxon>Orbiliales</taxon>
        <taxon>Orbiliaceae</taxon>
        <taxon>Orbilia</taxon>
    </lineage>
</organism>
<comment type="similarity">
    <text evidence="2">Belongs to the mitochondrion-specific ribosomal protein mL67 family.</text>
</comment>
<dbReference type="Gene3D" id="3.80.10.10">
    <property type="entry name" value="Ribonuclease Inhibitor"/>
    <property type="match status" value="1"/>
</dbReference>
<dbReference type="GO" id="GO:0000150">
    <property type="term" value="F:DNA strand exchange activity"/>
    <property type="evidence" value="ECO:0007669"/>
    <property type="project" value="InterPro"/>
</dbReference>
<evidence type="ECO:0000256" key="8">
    <source>
        <dbReference type="ARBA" id="ARBA00035185"/>
    </source>
</evidence>
<evidence type="ECO:0000313" key="9">
    <source>
        <dbReference type="EMBL" id="KAF3201410.1"/>
    </source>
</evidence>
<gene>
    <name evidence="9" type="ORF">TWF106_002829</name>
</gene>
<evidence type="ECO:0000256" key="1">
    <source>
        <dbReference type="ARBA" id="ARBA00004173"/>
    </source>
</evidence>
<dbReference type="EMBL" id="WIWS01000157">
    <property type="protein sequence ID" value="KAF3201410.1"/>
    <property type="molecule type" value="Genomic_DNA"/>
</dbReference>
<protein>
    <recommendedName>
        <fullName evidence="8">Large ribosomal subunit protein mL67</fullName>
    </recommendedName>
</protein>
<keyword evidence="5" id="KW-0496">Mitochondrion</keyword>
<dbReference type="GO" id="GO:0003735">
    <property type="term" value="F:structural constituent of ribosome"/>
    <property type="evidence" value="ECO:0007669"/>
    <property type="project" value="TreeGrafter"/>
</dbReference>
<dbReference type="PANTHER" id="PTHR28184">
    <property type="entry name" value="MITOCHONDRIAL HOMOLOGOUS RECOMBINATION PROTEIN 1"/>
    <property type="match status" value="1"/>
</dbReference>
<dbReference type="InterPro" id="IPR024629">
    <property type="entry name" value="Ribosomal_mL67"/>
</dbReference>
<dbReference type="Pfam" id="PF12829">
    <property type="entry name" value="Mhr1"/>
    <property type="match status" value="1"/>
</dbReference>
<evidence type="ECO:0000256" key="3">
    <source>
        <dbReference type="ARBA" id="ARBA00022980"/>
    </source>
</evidence>
<keyword evidence="4" id="KW-0805">Transcription regulation</keyword>
<dbReference type="PANTHER" id="PTHR28184:SF1">
    <property type="entry name" value="LARGE RIBOSOMAL SUBUNIT PROTEIN ML67"/>
    <property type="match status" value="1"/>
</dbReference>
<dbReference type="GO" id="GO:0003697">
    <property type="term" value="F:single-stranded DNA binding"/>
    <property type="evidence" value="ECO:0007669"/>
    <property type="project" value="InterPro"/>
</dbReference>
<evidence type="ECO:0000256" key="5">
    <source>
        <dbReference type="ARBA" id="ARBA00023128"/>
    </source>
</evidence>
<comment type="subcellular location">
    <subcellularLocation>
        <location evidence="1">Mitochondrion</location>
    </subcellularLocation>
</comment>
<evidence type="ECO:0000256" key="4">
    <source>
        <dbReference type="ARBA" id="ARBA00023015"/>
    </source>
</evidence>
<proteinExistence type="inferred from homology"/>
<dbReference type="GO" id="GO:0005739">
    <property type="term" value="C:mitochondrion"/>
    <property type="evidence" value="ECO:0007669"/>
    <property type="project" value="UniProtKB-SubCell"/>
</dbReference>
<dbReference type="InterPro" id="IPR032675">
    <property type="entry name" value="LRR_dom_sf"/>
</dbReference>
<accession>A0A7C8Q7Z3</accession>
<dbReference type="AlphaFoldDB" id="A0A7C8Q7Z3"/>
<dbReference type="Proteomes" id="UP000472727">
    <property type="component" value="Unassembled WGS sequence"/>
</dbReference>
<reference evidence="9 10" key="1">
    <citation type="submission" date="2019-06" db="EMBL/GenBank/DDBJ databases">
        <authorList>
            <person name="Palmer J.M."/>
        </authorList>
    </citation>
    <scope>NUCLEOTIDE SEQUENCE [LARGE SCALE GENOMIC DNA]</scope>
    <source>
        <strain evidence="9 10">TWF106</strain>
    </source>
</reference>
<keyword evidence="6" id="KW-0804">Transcription</keyword>
<dbReference type="GO" id="GO:0005840">
    <property type="term" value="C:ribosome"/>
    <property type="evidence" value="ECO:0007669"/>
    <property type="project" value="UniProtKB-KW"/>
</dbReference>
<evidence type="ECO:0000256" key="6">
    <source>
        <dbReference type="ARBA" id="ARBA00023163"/>
    </source>
</evidence>
<evidence type="ECO:0000256" key="2">
    <source>
        <dbReference type="ARBA" id="ARBA00010741"/>
    </source>
</evidence>
<name>A0A7C8Q7Z3_ORBOL</name>
<sequence>MRTQIALWARFVPLPKVITAESLVLTFPDKTKRKTKEPFRREKPVQDDVGDMSREANPLGSHIYFYTHITSKRVIYSLYQNLYNNKAMKQVTFMGKKSVPEALRKDHWTPFLTASFTNPSTGLKAFQHLRELRKLHETQWDVELKSKKMKERSKILQDQRGNSIADLAAIIKRDVKEKEKVRVRWMNIYDAEYAKEWPDCVVHDVETQKGIRFHARRMGRFMGDEKEAQITATEAVPQVEEGVKAEAQIEAPKVESIPEVKPEAVPEEPKKSGFAFWRQLNLISTSSLYKTIILELQDDISIAPSPAKTRYLLLNPQHPKVHLVKELGIVAKFDPSEQENRLLGNRRAECVSMANEMLIFFIRHLKIGQLRTFVWRCNFDMDPVLLSLLAVYHPSIQNLYIQRISQKNELKNWTKSVFSIFSSLKCFSWHGIRDTDEVDMAFNILRASAATLETFSVSIDSKPTRTYRYANSYGLYIGESSAPEITQKFEQLDHSLGLEGVKLASLTEYQAPGAHMFLHKSLPFSQIQRLYLTEVVDERVLENLLLSFEGLVEINVVYRTNIPSIKAITHHGETLRVLSVCDSYKGRDLPETWSTANLAELGSKCPNLVELGMCQSYYIKDHRNFINRDTIRDGSREAALHSLIYSVATPMVFPRHLFLNLELLYISLPDPKDHNGSNIRRDNLTEPPFNKRVLRDIVECLNGYGFCGKYAGGPAPSKKLKVVTLGIGKLETNADFPLDPMILKTVYPFPTGEVMTLSPSDIRTIHLDGDLAGWKLLRRYPLMIPTERLSHISR</sequence>
<keyword evidence="3" id="KW-0689">Ribosomal protein</keyword>
<evidence type="ECO:0000256" key="7">
    <source>
        <dbReference type="ARBA" id="ARBA00023274"/>
    </source>
</evidence>
<evidence type="ECO:0000313" key="10">
    <source>
        <dbReference type="Proteomes" id="UP000472727"/>
    </source>
</evidence>
<comment type="caution">
    <text evidence="9">The sequence shown here is derived from an EMBL/GenBank/DDBJ whole genome shotgun (WGS) entry which is preliminary data.</text>
</comment>